<evidence type="ECO:0008006" key="3">
    <source>
        <dbReference type="Google" id="ProtNLM"/>
    </source>
</evidence>
<evidence type="ECO:0000313" key="1">
    <source>
        <dbReference type="EMBL" id="CAJ0964172.1"/>
    </source>
</evidence>
<gene>
    <name evidence="1" type="ORF">RIMI_LOCUS18953502</name>
</gene>
<dbReference type="EMBL" id="CAUEEQ010059199">
    <property type="protein sequence ID" value="CAJ0964172.1"/>
    <property type="molecule type" value="Genomic_DNA"/>
</dbReference>
<dbReference type="InterPro" id="IPR036397">
    <property type="entry name" value="RNaseH_sf"/>
</dbReference>
<dbReference type="Gene3D" id="3.30.420.10">
    <property type="entry name" value="Ribonuclease H-like superfamily/Ribonuclease H"/>
    <property type="match status" value="1"/>
</dbReference>
<sequence length="367" mass="40782">MPHLMLNTSESLAAMGIKGDKFMAWPPSFPDLNRTENLWSIIKQKIYEGGRQFTSKQRLWEAILTSCKEVQAETLQKLTSSMDARIVKIDYISVIKMHFGTNLPTGRFGGRTAHAPAILEDGGAQGQDGRDPGWIVFILNSTLYTSPTQHKSPAIIQAVRKIPHYSVPSPPHLNLLQRIPEPSPGLKPSWGVPQPQRPVSGRGSWVEPLPPAAEALCSNAGGERRQRGHMVEKAVALQLTYGASTGFLSLVDGSPLSVVPSWAQRNTVIALLTCRCDWLVNLTSQITAIAGGVRDSSHRNPITTRCHADNFMNFRLHFIVESNMKLQTRSFVLYKQYVPNFDCTSDVCNAYFSLQYYILHGSIRNPD</sequence>
<name>A0ABN9MIT6_9NEOB</name>
<protein>
    <recommendedName>
        <fullName evidence="3">Tc1-like transposase DDE domain-containing protein</fullName>
    </recommendedName>
</protein>
<dbReference type="Proteomes" id="UP001176940">
    <property type="component" value="Unassembled WGS sequence"/>
</dbReference>
<evidence type="ECO:0000313" key="2">
    <source>
        <dbReference type="Proteomes" id="UP001176940"/>
    </source>
</evidence>
<keyword evidence="2" id="KW-1185">Reference proteome</keyword>
<proteinExistence type="predicted"/>
<comment type="caution">
    <text evidence="1">The sequence shown here is derived from an EMBL/GenBank/DDBJ whole genome shotgun (WGS) entry which is preliminary data.</text>
</comment>
<organism evidence="1 2">
    <name type="scientific">Ranitomeya imitator</name>
    <name type="common">mimic poison frog</name>
    <dbReference type="NCBI Taxonomy" id="111125"/>
    <lineage>
        <taxon>Eukaryota</taxon>
        <taxon>Metazoa</taxon>
        <taxon>Chordata</taxon>
        <taxon>Craniata</taxon>
        <taxon>Vertebrata</taxon>
        <taxon>Euteleostomi</taxon>
        <taxon>Amphibia</taxon>
        <taxon>Batrachia</taxon>
        <taxon>Anura</taxon>
        <taxon>Neobatrachia</taxon>
        <taxon>Hyloidea</taxon>
        <taxon>Dendrobatidae</taxon>
        <taxon>Dendrobatinae</taxon>
        <taxon>Ranitomeya</taxon>
    </lineage>
</organism>
<reference evidence="1" key="1">
    <citation type="submission" date="2023-07" db="EMBL/GenBank/DDBJ databases">
        <authorList>
            <person name="Stuckert A."/>
        </authorList>
    </citation>
    <scope>NUCLEOTIDE SEQUENCE</scope>
</reference>
<accession>A0ABN9MIT6</accession>